<organism evidence="1">
    <name type="scientific">Arundo donax</name>
    <name type="common">Giant reed</name>
    <name type="synonym">Donax arundinaceus</name>
    <dbReference type="NCBI Taxonomy" id="35708"/>
    <lineage>
        <taxon>Eukaryota</taxon>
        <taxon>Viridiplantae</taxon>
        <taxon>Streptophyta</taxon>
        <taxon>Embryophyta</taxon>
        <taxon>Tracheophyta</taxon>
        <taxon>Spermatophyta</taxon>
        <taxon>Magnoliopsida</taxon>
        <taxon>Liliopsida</taxon>
        <taxon>Poales</taxon>
        <taxon>Poaceae</taxon>
        <taxon>PACMAD clade</taxon>
        <taxon>Arundinoideae</taxon>
        <taxon>Arundineae</taxon>
        <taxon>Arundo</taxon>
    </lineage>
</organism>
<reference evidence="1" key="1">
    <citation type="submission" date="2014-09" db="EMBL/GenBank/DDBJ databases">
        <authorList>
            <person name="Magalhaes I.L.F."/>
            <person name="Oliveira U."/>
            <person name="Santos F.R."/>
            <person name="Vidigal T.H.D.A."/>
            <person name="Brescovit A.D."/>
            <person name="Santos A.J."/>
        </authorList>
    </citation>
    <scope>NUCLEOTIDE SEQUENCE</scope>
    <source>
        <tissue evidence="1">Shoot tissue taken approximately 20 cm above the soil surface</tissue>
    </source>
</reference>
<dbReference type="AlphaFoldDB" id="A0A0A9B8Z8"/>
<protein>
    <submittedName>
        <fullName evidence="1">Uncharacterized protein</fullName>
    </submittedName>
</protein>
<name>A0A0A9B8Z8_ARUDO</name>
<dbReference type="EMBL" id="GBRH01240205">
    <property type="protein sequence ID" value="JAD57690.1"/>
    <property type="molecule type" value="Transcribed_RNA"/>
</dbReference>
<sequence length="36" mass="3853">METTVRYLFLLSSKSPLICSICSSNPITSTCSPESG</sequence>
<proteinExistence type="predicted"/>
<accession>A0A0A9B8Z8</accession>
<reference evidence="1" key="2">
    <citation type="journal article" date="2015" name="Data Brief">
        <title>Shoot transcriptome of the giant reed, Arundo donax.</title>
        <authorList>
            <person name="Barrero R.A."/>
            <person name="Guerrero F.D."/>
            <person name="Moolhuijzen P."/>
            <person name="Goolsby J.A."/>
            <person name="Tidwell J."/>
            <person name="Bellgard S.E."/>
            <person name="Bellgard M.I."/>
        </authorList>
    </citation>
    <scope>NUCLEOTIDE SEQUENCE</scope>
    <source>
        <tissue evidence="1">Shoot tissue taken approximately 20 cm above the soil surface</tissue>
    </source>
</reference>
<evidence type="ECO:0000313" key="1">
    <source>
        <dbReference type="EMBL" id="JAD57690.1"/>
    </source>
</evidence>